<feature type="disulfide bond" evidence="2">
    <location>
        <begin position="2"/>
        <end position="16"/>
    </location>
</feature>
<dbReference type="PROSITE" id="PS50941">
    <property type="entry name" value="CHIT_BIND_I_2"/>
    <property type="match status" value="1"/>
</dbReference>
<evidence type="ECO:0000256" key="1">
    <source>
        <dbReference type="ARBA" id="ARBA00022669"/>
    </source>
</evidence>
<sequence length="110" mass="11715">MCLSKWGYCGTEPEYCGDGCQAGSCTGTNGNNGNNGGNSGDIINSDTFACAFNTIDSATRTNRFNGLQATGWKPSNKDEASVFLAHVFHESDGLKTVREYCAPGITFLKQ</sequence>
<organism evidence="5 6">
    <name type="scientific">Rotaria sordida</name>
    <dbReference type="NCBI Taxonomy" id="392033"/>
    <lineage>
        <taxon>Eukaryota</taxon>
        <taxon>Metazoa</taxon>
        <taxon>Spiralia</taxon>
        <taxon>Gnathifera</taxon>
        <taxon>Rotifera</taxon>
        <taxon>Eurotatoria</taxon>
        <taxon>Bdelloidea</taxon>
        <taxon>Philodinida</taxon>
        <taxon>Philodinidae</taxon>
        <taxon>Rotaria</taxon>
    </lineage>
</organism>
<dbReference type="SUPFAM" id="SSF53955">
    <property type="entry name" value="Lysozyme-like"/>
    <property type="match status" value="1"/>
</dbReference>
<evidence type="ECO:0000313" key="5">
    <source>
        <dbReference type="EMBL" id="CAF3887476.1"/>
    </source>
</evidence>
<evidence type="ECO:0000256" key="2">
    <source>
        <dbReference type="PROSITE-ProRule" id="PRU00261"/>
    </source>
</evidence>
<dbReference type="GO" id="GO:0008061">
    <property type="term" value="F:chitin binding"/>
    <property type="evidence" value="ECO:0007669"/>
    <property type="project" value="UniProtKB-UniRule"/>
</dbReference>
<dbReference type="SUPFAM" id="SSF57016">
    <property type="entry name" value="Plant lectins/antimicrobial peptides"/>
    <property type="match status" value="1"/>
</dbReference>
<reference evidence="5" key="1">
    <citation type="submission" date="2021-02" db="EMBL/GenBank/DDBJ databases">
        <authorList>
            <person name="Nowell W R."/>
        </authorList>
    </citation>
    <scope>NUCLEOTIDE SEQUENCE</scope>
</reference>
<dbReference type="EMBL" id="CAJNOT010001587">
    <property type="protein sequence ID" value="CAF1221813.1"/>
    <property type="molecule type" value="Genomic_DNA"/>
</dbReference>
<dbReference type="Gene3D" id="3.30.60.10">
    <property type="entry name" value="Endochitinase-like"/>
    <property type="match status" value="1"/>
</dbReference>
<dbReference type="InterPro" id="IPR001002">
    <property type="entry name" value="Chitin-bd_1"/>
</dbReference>
<feature type="domain" description="Chitin-binding type-1" evidence="3">
    <location>
        <begin position="1"/>
        <end position="27"/>
    </location>
</feature>
<dbReference type="CDD" id="cd00035">
    <property type="entry name" value="ChtBD1"/>
    <property type="match status" value="1"/>
</dbReference>
<accession>A0A819GQU1</accession>
<dbReference type="Proteomes" id="UP000663864">
    <property type="component" value="Unassembled WGS sequence"/>
</dbReference>
<protein>
    <recommendedName>
        <fullName evidence="3">Chitin-binding type-1 domain-containing protein</fullName>
    </recommendedName>
</protein>
<dbReference type="Proteomes" id="UP000663836">
    <property type="component" value="Unassembled WGS sequence"/>
</dbReference>
<proteinExistence type="predicted"/>
<dbReference type="Pfam" id="PF00187">
    <property type="entry name" value="Chitin_bind_1"/>
    <property type="match status" value="1"/>
</dbReference>
<keyword evidence="2" id="KW-1015">Disulfide bond</keyword>
<dbReference type="InterPro" id="IPR036861">
    <property type="entry name" value="Endochitinase-like_sf"/>
</dbReference>
<gene>
    <name evidence="5" type="ORF">JBS370_LOCUS20182</name>
    <name evidence="4" type="ORF">ZHD862_LOCUS23905</name>
</gene>
<keyword evidence="1 2" id="KW-0147">Chitin-binding</keyword>
<dbReference type="AlphaFoldDB" id="A0A819GQU1"/>
<evidence type="ECO:0000313" key="6">
    <source>
        <dbReference type="Proteomes" id="UP000663836"/>
    </source>
</evidence>
<comment type="caution">
    <text evidence="5">The sequence shown here is derived from an EMBL/GenBank/DDBJ whole genome shotgun (WGS) entry which is preliminary data.</text>
</comment>
<evidence type="ECO:0000313" key="4">
    <source>
        <dbReference type="EMBL" id="CAF1221813.1"/>
    </source>
</evidence>
<evidence type="ECO:0000259" key="3">
    <source>
        <dbReference type="PROSITE" id="PS50941"/>
    </source>
</evidence>
<comment type="caution">
    <text evidence="2">Lacks conserved residue(s) required for the propagation of feature annotation.</text>
</comment>
<name>A0A819GQU1_9BILA</name>
<dbReference type="InterPro" id="IPR023346">
    <property type="entry name" value="Lysozyme-like_dom_sf"/>
</dbReference>
<dbReference type="EMBL" id="CAJOBD010002512">
    <property type="protein sequence ID" value="CAF3887476.1"/>
    <property type="molecule type" value="Genomic_DNA"/>
</dbReference>